<dbReference type="Proteomes" id="UP001222027">
    <property type="component" value="Unassembled WGS sequence"/>
</dbReference>
<evidence type="ECO:0000256" key="1">
    <source>
        <dbReference type="SAM" id="MobiDB-lite"/>
    </source>
</evidence>
<comment type="caution">
    <text evidence="2">The sequence shown here is derived from an EMBL/GenBank/DDBJ whole genome shotgun (WGS) entry which is preliminary data.</text>
</comment>
<accession>A0AAV8PLT9</accession>
<evidence type="ECO:0000313" key="2">
    <source>
        <dbReference type="EMBL" id="KAJ8493613.1"/>
    </source>
</evidence>
<evidence type="ECO:0000313" key="3">
    <source>
        <dbReference type="Proteomes" id="UP001222027"/>
    </source>
</evidence>
<protein>
    <submittedName>
        <fullName evidence="2">Uncharacterized protein</fullName>
    </submittedName>
</protein>
<feature type="compositionally biased region" description="Basic and acidic residues" evidence="1">
    <location>
        <begin position="68"/>
        <end position="83"/>
    </location>
</feature>
<reference evidence="2 3" key="1">
    <citation type="submission" date="2022-12" db="EMBL/GenBank/DDBJ databases">
        <title>Chromosome-scale assembly of the Ensete ventricosum genome.</title>
        <authorList>
            <person name="Dussert Y."/>
            <person name="Stocks J."/>
            <person name="Wendawek A."/>
            <person name="Woldeyes F."/>
            <person name="Nichols R.A."/>
            <person name="Borrell J.S."/>
        </authorList>
    </citation>
    <scope>NUCLEOTIDE SEQUENCE [LARGE SCALE GENOMIC DNA]</scope>
    <source>
        <strain evidence="3">cv. Maze</strain>
        <tissue evidence="2">Seeds</tissue>
    </source>
</reference>
<sequence length="135" mass="15466">MDEAFGSARVKVQFGDHAKNIEVGFSRFMFPSTASIGWPRKSCHCRSSWFARNPSRPTVSKSLKKQLKQQEEKKHTRDHKGDAEIIELETPAQTKARYHASMKLQFQEARYLLAGHCSSASGLRCHCERASDRRR</sequence>
<proteinExistence type="predicted"/>
<gene>
    <name evidence="2" type="ORF">OPV22_015334</name>
</gene>
<organism evidence="2 3">
    <name type="scientific">Ensete ventricosum</name>
    <name type="common">Abyssinian banana</name>
    <name type="synonym">Musa ensete</name>
    <dbReference type="NCBI Taxonomy" id="4639"/>
    <lineage>
        <taxon>Eukaryota</taxon>
        <taxon>Viridiplantae</taxon>
        <taxon>Streptophyta</taxon>
        <taxon>Embryophyta</taxon>
        <taxon>Tracheophyta</taxon>
        <taxon>Spermatophyta</taxon>
        <taxon>Magnoliopsida</taxon>
        <taxon>Liliopsida</taxon>
        <taxon>Zingiberales</taxon>
        <taxon>Musaceae</taxon>
        <taxon>Ensete</taxon>
    </lineage>
</organism>
<keyword evidence="3" id="KW-1185">Reference proteome</keyword>
<dbReference type="AlphaFoldDB" id="A0AAV8PLT9"/>
<name>A0AAV8PLT9_ENSVE</name>
<dbReference type="EMBL" id="JAQQAF010000004">
    <property type="protein sequence ID" value="KAJ8493613.1"/>
    <property type="molecule type" value="Genomic_DNA"/>
</dbReference>
<feature type="region of interest" description="Disordered" evidence="1">
    <location>
        <begin position="55"/>
        <end position="84"/>
    </location>
</feature>